<proteinExistence type="predicted"/>
<sequence length="166" mass="18833">INCIADRYTRSMLQFMVGYPLYEPEPFSEFSKEYLRKGVNIGDIGFVREDGTFDFLFNICPTENGLLNPPNLPVGFLFQSVECISSYLLRRPGKYMCKGSEGAILVLPEGAIQDDAISTGRFEDLAKLRGVEWYEYAKFRGRNISNGSLYLVTSFTKCTQWGIALF</sequence>
<organism evidence="1 2">
    <name type="scientific">Amanita muscaria (strain Koide BX008)</name>
    <dbReference type="NCBI Taxonomy" id="946122"/>
    <lineage>
        <taxon>Eukaryota</taxon>
        <taxon>Fungi</taxon>
        <taxon>Dikarya</taxon>
        <taxon>Basidiomycota</taxon>
        <taxon>Agaricomycotina</taxon>
        <taxon>Agaricomycetes</taxon>
        <taxon>Agaricomycetidae</taxon>
        <taxon>Agaricales</taxon>
        <taxon>Pluteineae</taxon>
        <taxon>Amanitaceae</taxon>
        <taxon>Amanita</taxon>
    </lineage>
</organism>
<dbReference type="OrthoDB" id="2662290at2759"/>
<protein>
    <submittedName>
        <fullName evidence="1">Uncharacterized protein</fullName>
    </submittedName>
</protein>
<dbReference type="InParanoid" id="A0A0C2WNK1"/>
<accession>A0A0C2WNK1</accession>
<feature type="non-terminal residue" evidence="1">
    <location>
        <position position="1"/>
    </location>
</feature>
<gene>
    <name evidence="1" type="ORF">M378DRAFT_63731</name>
</gene>
<name>A0A0C2WNK1_AMAMK</name>
<keyword evidence="2" id="KW-1185">Reference proteome</keyword>
<dbReference type="Proteomes" id="UP000054549">
    <property type="component" value="Unassembled WGS sequence"/>
</dbReference>
<feature type="non-terminal residue" evidence="1">
    <location>
        <position position="166"/>
    </location>
</feature>
<evidence type="ECO:0000313" key="2">
    <source>
        <dbReference type="Proteomes" id="UP000054549"/>
    </source>
</evidence>
<dbReference type="AlphaFoldDB" id="A0A0C2WNK1"/>
<dbReference type="HOGENOM" id="CLU_021108_5_1_1"/>
<dbReference type="EMBL" id="KN818356">
    <property type="protein sequence ID" value="KIL57823.1"/>
    <property type="molecule type" value="Genomic_DNA"/>
</dbReference>
<reference evidence="1 2" key="1">
    <citation type="submission" date="2014-04" db="EMBL/GenBank/DDBJ databases">
        <title>Evolutionary Origins and Diversification of the Mycorrhizal Mutualists.</title>
        <authorList>
            <consortium name="DOE Joint Genome Institute"/>
            <consortium name="Mycorrhizal Genomics Consortium"/>
            <person name="Kohler A."/>
            <person name="Kuo A."/>
            <person name="Nagy L.G."/>
            <person name="Floudas D."/>
            <person name="Copeland A."/>
            <person name="Barry K.W."/>
            <person name="Cichocki N."/>
            <person name="Veneault-Fourrey C."/>
            <person name="LaButti K."/>
            <person name="Lindquist E.A."/>
            <person name="Lipzen A."/>
            <person name="Lundell T."/>
            <person name="Morin E."/>
            <person name="Murat C."/>
            <person name="Riley R."/>
            <person name="Ohm R."/>
            <person name="Sun H."/>
            <person name="Tunlid A."/>
            <person name="Henrissat B."/>
            <person name="Grigoriev I.V."/>
            <person name="Hibbett D.S."/>
            <person name="Martin F."/>
        </authorList>
    </citation>
    <scope>NUCLEOTIDE SEQUENCE [LARGE SCALE GENOMIC DNA]</scope>
    <source>
        <strain evidence="1 2">Koide BX008</strain>
    </source>
</reference>
<evidence type="ECO:0000313" key="1">
    <source>
        <dbReference type="EMBL" id="KIL57823.1"/>
    </source>
</evidence>